<dbReference type="EMBL" id="UZAN01012326">
    <property type="protein sequence ID" value="VDP43225.1"/>
    <property type="molecule type" value="Genomic_DNA"/>
</dbReference>
<gene>
    <name evidence="1" type="ORF">ECPE_LOCUS1648</name>
</gene>
<accession>A0A3P8EGN2</accession>
<evidence type="ECO:0000313" key="2">
    <source>
        <dbReference type="Proteomes" id="UP000272942"/>
    </source>
</evidence>
<name>A0A3P8EGN2_9TREM</name>
<proteinExistence type="predicted"/>
<protein>
    <submittedName>
        <fullName evidence="1">Uncharacterized protein</fullName>
    </submittedName>
</protein>
<reference evidence="1 2" key="1">
    <citation type="submission" date="2018-11" db="EMBL/GenBank/DDBJ databases">
        <authorList>
            <consortium name="Pathogen Informatics"/>
        </authorList>
    </citation>
    <scope>NUCLEOTIDE SEQUENCE [LARGE SCALE GENOMIC DNA]</scope>
    <source>
        <strain evidence="1 2">Egypt</strain>
    </source>
</reference>
<keyword evidence="2" id="KW-1185">Reference proteome</keyword>
<dbReference type="AlphaFoldDB" id="A0A3P8EGN2"/>
<evidence type="ECO:0000313" key="1">
    <source>
        <dbReference type="EMBL" id="VDP43225.1"/>
    </source>
</evidence>
<organism evidence="1 2">
    <name type="scientific">Echinostoma caproni</name>
    <dbReference type="NCBI Taxonomy" id="27848"/>
    <lineage>
        <taxon>Eukaryota</taxon>
        <taxon>Metazoa</taxon>
        <taxon>Spiralia</taxon>
        <taxon>Lophotrochozoa</taxon>
        <taxon>Platyhelminthes</taxon>
        <taxon>Trematoda</taxon>
        <taxon>Digenea</taxon>
        <taxon>Plagiorchiida</taxon>
        <taxon>Echinostomata</taxon>
        <taxon>Echinostomatoidea</taxon>
        <taxon>Echinostomatidae</taxon>
        <taxon>Echinostoma</taxon>
    </lineage>
</organism>
<dbReference type="Proteomes" id="UP000272942">
    <property type="component" value="Unassembled WGS sequence"/>
</dbReference>
<sequence length="36" mass="3676">MSGLGNGGVELFPGNRVLAIEFAGDIALLDDDTQAV</sequence>